<evidence type="ECO:0000259" key="4">
    <source>
        <dbReference type="Pfam" id="PF07715"/>
    </source>
</evidence>
<comment type="subcellular location">
    <subcellularLocation>
        <location evidence="2">Cell outer membrane</location>
        <topology evidence="2">Multi-pass membrane protein</topology>
    </subcellularLocation>
</comment>
<dbReference type="Gene3D" id="2.60.40.1120">
    <property type="entry name" value="Carboxypeptidase-like, regulatory domain"/>
    <property type="match status" value="1"/>
</dbReference>
<dbReference type="InterPro" id="IPR037066">
    <property type="entry name" value="Plug_dom_sf"/>
</dbReference>
<keyword evidence="2 3" id="KW-0812">Transmembrane</keyword>
<evidence type="ECO:0000313" key="6">
    <source>
        <dbReference type="Proteomes" id="UP000012089"/>
    </source>
</evidence>
<dbReference type="Pfam" id="PF13620">
    <property type="entry name" value="CarboxypepD_reg"/>
    <property type="match status" value="1"/>
</dbReference>
<keyword evidence="2" id="KW-1134">Transmembrane beta strand</keyword>
<sequence length="399" mass="44380">MKKQLYYYFRIFLFSILISPISILALDVTLTGIVKDKNGNSISNVKIIVQESRKTTITNEKGEFVLNHVPPGKYTLVAISRGYQSETISITIGEKDEKTQFTLLESSLDQSAINVTAKSTNSDFLTAPQPITVLSGRQLDRQRGETAMSAINNTPGVSNLTTGSGTSKPIIRGLTGQRVLVMTDGIRQEEQQFGDDHTVELDSFNIQKIEIIRGPGSLLYGSDALGGVVNVIRDKAPLSGEGIPKMAGIFNSNSYSNNKQDAGNFAIYGNLNGFGYRASSNSRKAGKITTPNGTLRNTGMIEKNQSASIGLDGDWGNFYLDSFKREQTQDLLDNPNENPGATVSQKLLHEKSHFHSFLFFPQETWNLIFPIKETIEEKLNLKINFYQFKIFFWTKMQKF</sequence>
<dbReference type="PANTHER" id="PTHR30069:SF29">
    <property type="entry name" value="HEMOGLOBIN AND HEMOGLOBIN-HAPTOGLOBIN-BINDING PROTEIN 1-RELATED"/>
    <property type="match status" value="1"/>
</dbReference>
<proteinExistence type="inferred from homology"/>
<dbReference type="Pfam" id="PF07715">
    <property type="entry name" value="Plug"/>
    <property type="match status" value="1"/>
</dbReference>
<accession>M6I3M1</accession>
<dbReference type="InterPro" id="IPR012910">
    <property type="entry name" value="Plug_dom"/>
</dbReference>
<dbReference type="SUPFAM" id="SSF49464">
    <property type="entry name" value="Carboxypeptidase regulatory domain-like"/>
    <property type="match status" value="1"/>
</dbReference>
<feature type="transmembrane region" description="Helical" evidence="3">
    <location>
        <begin position="7"/>
        <end position="26"/>
    </location>
</feature>
<evidence type="ECO:0000256" key="2">
    <source>
        <dbReference type="PROSITE-ProRule" id="PRU01360"/>
    </source>
</evidence>
<dbReference type="GO" id="GO:0015344">
    <property type="term" value="F:siderophore uptake transmembrane transporter activity"/>
    <property type="evidence" value="ECO:0007669"/>
    <property type="project" value="TreeGrafter"/>
</dbReference>
<keyword evidence="5" id="KW-0675">Receptor</keyword>
<keyword evidence="2" id="KW-0813">Transport</keyword>
<dbReference type="InterPro" id="IPR008969">
    <property type="entry name" value="CarboxyPept-like_regulatory"/>
</dbReference>
<evidence type="ECO:0000256" key="3">
    <source>
        <dbReference type="SAM" id="Phobius"/>
    </source>
</evidence>
<dbReference type="PROSITE" id="PS52016">
    <property type="entry name" value="TONB_DEPENDENT_REC_3"/>
    <property type="match status" value="1"/>
</dbReference>
<keyword evidence="3" id="KW-1133">Transmembrane helix</keyword>
<dbReference type="GO" id="GO:0009279">
    <property type="term" value="C:cell outer membrane"/>
    <property type="evidence" value="ECO:0007669"/>
    <property type="project" value="UniProtKB-SubCell"/>
</dbReference>
<evidence type="ECO:0000256" key="1">
    <source>
        <dbReference type="ARBA" id="ARBA00022729"/>
    </source>
</evidence>
<comment type="similarity">
    <text evidence="2">Belongs to the TonB-dependent receptor family.</text>
</comment>
<keyword evidence="1" id="KW-0732">Signal</keyword>
<protein>
    <submittedName>
        <fullName evidence="5">TonB-dependent receptor plug domain protein</fullName>
    </submittedName>
</protein>
<keyword evidence="2" id="KW-0998">Cell outer membrane</keyword>
<dbReference type="PANTHER" id="PTHR30069">
    <property type="entry name" value="TONB-DEPENDENT OUTER MEMBRANE RECEPTOR"/>
    <property type="match status" value="1"/>
</dbReference>
<dbReference type="EMBL" id="AFMF02000010">
    <property type="protein sequence ID" value="EMM97766.1"/>
    <property type="molecule type" value="Genomic_DNA"/>
</dbReference>
<dbReference type="Proteomes" id="UP000012089">
    <property type="component" value="Unassembled WGS sequence"/>
</dbReference>
<dbReference type="AlphaFoldDB" id="M6I3M1"/>
<dbReference type="GO" id="GO:0044718">
    <property type="term" value="P:siderophore transmembrane transport"/>
    <property type="evidence" value="ECO:0007669"/>
    <property type="project" value="TreeGrafter"/>
</dbReference>
<name>M6I3M1_LEPIR</name>
<keyword evidence="2 3" id="KW-0472">Membrane</keyword>
<dbReference type="InterPro" id="IPR039426">
    <property type="entry name" value="TonB-dep_rcpt-like"/>
</dbReference>
<dbReference type="SUPFAM" id="SSF56935">
    <property type="entry name" value="Porins"/>
    <property type="match status" value="1"/>
</dbReference>
<gene>
    <name evidence="5" type="ORF">LEP1GSC158_3543</name>
</gene>
<organism evidence="5 6">
    <name type="scientific">Leptospira interrogans serovar Zanoni str. LT2156</name>
    <dbReference type="NCBI Taxonomy" id="1001601"/>
    <lineage>
        <taxon>Bacteria</taxon>
        <taxon>Pseudomonadati</taxon>
        <taxon>Spirochaetota</taxon>
        <taxon>Spirochaetia</taxon>
        <taxon>Leptospirales</taxon>
        <taxon>Leptospiraceae</taxon>
        <taxon>Leptospira</taxon>
    </lineage>
</organism>
<reference evidence="5 6" key="1">
    <citation type="submission" date="2013-01" db="EMBL/GenBank/DDBJ databases">
        <authorList>
            <person name="Harkins D.M."/>
            <person name="Durkin A.S."/>
            <person name="Brinkac L.M."/>
            <person name="Haft D.H."/>
            <person name="Selengut J.D."/>
            <person name="Sanka R."/>
            <person name="DePew J."/>
            <person name="Purushe J."/>
            <person name="Tulsiani S.M."/>
            <person name="Graham G.C."/>
            <person name="Burns M.-A."/>
            <person name="Dohnt M.F."/>
            <person name="Smythe L.D."/>
            <person name="McKay D.B."/>
            <person name="Craig S.B."/>
            <person name="Vinetz J.M."/>
            <person name="Sutton G.G."/>
            <person name="Nierman W.C."/>
            <person name="Fouts D.E."/>
        </authorList>
    </citation>
    <scope>NUCLEOTIDE SEQUENCE [LARGE SCALE GENOMIC DNA]</scope>
    <source>
        <strain evidence="5 6">LT2156</strain>
    </source>
</reference>
<feature type="domain" description="TonB-dependent receptor plug" evidence="4">
    <location>
        <begin position="126"/>
        <end position="228"/>
    </location>
</feature>
<evidence type="ECO:0000313" key="5">
    <source>
        <dbReference type="EMBL" id="EMM97766.1"/>
    </source>
</evidence>
<dbReference type="Gene3D" id="2.170.130.10">
    <property type="entry name" value="TonB-dependent receptor, plug domain"/>
    <property type="match status" value="1"/>
</dbReference>
<comment type="caution">
    <text evidence="5">The sequence shown here is derived from an EMBL/GenBank/DDBJ whole genome shotgun (WGS) entry which is preliminary data.</text>
</comment>